<proteinExistence type="predicted"/>
<evidence type="ECO:0000313" key="2">
    <source>
        <dbReference type="Proteomes" id="UP000318728"/>
    </source>
</evidence>
<reference evidence="1 2" key="1">
    <citation type="submission" date="2019-04" db="EMBL/GenBank/DDBJ databases">
        <title>Complete genome sequence of Pantoea sp. infecting bacteriophage vB_PagM_PSKM.</title>
        <authorList>
            <person name="Truncaite L."/>
            <person name="Simoliuniene M."/>
            <person name="Zajanckauskaite A."/>
            <person name="Meskys R."/>
            <person name="Simoliunas E."/>
        </authorList>
    </citation>
    <scope>NUCLEOTIDE SEQUENCE [LARGE SCALE GENOMIC DNA]</scope>
    <source>
        <strain evidence="1">PSKM</strain>
    </source>
</reference>
<sequence>MPTLAGLTRSALPAAFNLVRWRDCIGKNKAAKRRLLVGLF</sequence>
<name>A0A513ZYT2_9CAUD</name>
<protein>
    <submittedName>
        <fullName evidence="1">Uncharacterized protein</fullName>
    </submittedName>
</protein>
<keyword evidence="2" id="KW-1185">Reference proteome</keyword>
<dbReference type="EMBL" id="MK798144">
    <property type="protein sequence ID" value="QDH45838.1"/>
    <property type="molecule type" value="Genomic_DNA"/>
</dbReference>
<dbReference type="Proteomes" id="UP000318728">
    <property type="component" value="Segment"/>
</dbReference>
<gene>
    <name evidence="1" type="ORF">PSKM_gp81</name>
</gene>
<organism evidence="1 2">
    <name type="scientific">Pantoea phage vB_PagM_PSKM</name>
    <dbReference type="NCBI Taxonomy" id="2588094"/>
    <lineage>
        <taxon>Viruses</taxon>
        <taxon>Duplodnaviria</taxon>
        <taxon>Heunggongvirae</taxon>
        <taxon>Uroviricota</taxon>
        <taxon>Caudoviricetes</taxon>
        <taxon>Dibbivirus</taxon>
        <taxon>Dibbivirus PSKM</taxon>
    </lineage>
</organism>
<accession>A0A513ZYT2</accession>
<evidence type="ECO:0000313" key="1">
    <source>
        <dbReference type="EMBL" id="QDH45838.1"/>
    </source>
</evidence>